<protein>
    <submittedName>
        <fullName evidence="2">Glycerophosphodiester phosphodiesterase</fullName>
    </submittedName>
</protein>
<dbReference type="PANTHER" id="PTHR46211">
    <property type="entry name" value="GLYCEROPHOSPHORYL DIESTER PHOSPHODIESTERASE"/>
    <property type="match status" value="1"/>
</dbReference>
<dbReference type="PROSITE" id="PS51704">
    <property type="entry name" value="GP_PDE"/>
    <property type="match status" value="1"/>
</dbReference>
<reference evidence="2" key="1">
    <citation type="submission" date="2020-09" db="EMBL/GenBank/DDBJ databases">
        <title>A novel bacterium of genus Paenibacillus, isolated from South China Sea.</title>
        <authorList>
            <person name="Huang H."/>
            <person name="Mo K."/>
            <person name="Hu Y."/>
        </authorList>
    </citation>
    <scope>NUCLEOTIDE SEQUENCE</scope>
    <source>
        <strain evidence="2">IB182493</strain>
    </source>
</reference>
<dbReference type="InterPro" id="IPR030395">
    <property type="entry name" value="GP_PDE_dom"/>
</dbReference>
<feature type="domain" description="GP-PDE" evidence="1">
    <location>
        <begin position="2"/>
        <end position="239"/>
    </location>
</feature>
<dbReference type="Pfam" id="PF03009">
    <property type="entry name" value="GDPD"/>
    <property type="match status" value="1"/>
</dbReference>
<dbReference type="InterPro" id="IPR017946">
    <property type="entry name" value="PLC-like_Pdiesterase_TIM-brl"/>
</dbReference>
<dbReference type="SUPFAM" id="SSF51695">
    <property type="entry name" value="PLC-like phosphodiesterases"/>
    <property type="match status" value="1"/>
</dbReference>
<dbReference type="Gene3D" id="3.20.20.190">
    <property type="entry name" value="Phosphatidylinositol (PI) phosphodiesterase"/>
    <property type="match status" value="1"/>
</dbReference>
<evidence type="ECO:0000313" key="3">
    <source>
        <dbReference type="Proteomes" id="UP000632125"/>
    </source>
</evidence>
<comment type="caution">
    <text evidence="2">The sequence shown here is derived from an EMBL/GenBank/DDBJ whole genome shotgun (WGS) entry which is preliminary data.</text>
</comment>
<evidence type="ECO:0000259" key="1">
    <source>
        <dbReference type="PROSITE" id="PS51704"/>
    </source>
</evidence>
<dbReference type="EMBL" id="JACXIY010000014">
    <property type="protein sequence ID" value="MBD2869379.1"/>
    <property type="molecule type" value="Genomic_DNA"/>
</dbReference>
<organism evidence="2 3">
    <name type="scientific">Paenibacillus arenilitoris</name>
    <dbReference type="NCBI Taxonomy" id="2772299"/>
    <lineage>
        <taxon>Bacteria</taxon>
        <taxon>Bacillati</taxon>
        <taxon>Bacillota</taxon>
        <taxon>Bacilli</taxon>
        <taxon>Bacillales</taxon>
        <taxon>Paenibacillaceae</taxon>
        <taxon>Paenibacillus</taxon>
    </lineage>
</organism>
<dbReference type="PANTHER" id="PTHR46211:SF1">
    <property type="entry name" value="GLYCEROPHOSPHODIESTER PHOSPHODIESTERASE, CYTOPLASMIC"/>
    <property type="match status" value="1"/>
</dbReference>
<evidence type="ECO:0000313" key="2">
    <source>
        <dbReference type="EMBL" id="MBD2869379.1"/>
    </source>
</evidence>
<accession>A0A927CKT6</accession>
<sequence length="246" mass="27065">MMTIVAHRGWSGDAPENTMAAFRLAMTDPGIAIIELDVHLSKDGVPVVMHDHTLDRTSNGTGPIKAYTVEELREFDAGGWFSPGFAGERIPTLEEVLELAKGRIKLHVELKALGDEYPGIEEAVIACIRRQDMEDEVVLSSFNHDSMKKAKELAPSIRTGLIFLGKPTLLAEQLRYTGATSISMHHAFATRALVDEMAEHGIDFGVWTVDDAATLARLAGDYPNLRITTNCPDRLLRIIRQDALSS</sequence>
<dbReference type="AlphaFoldDB" id="A0A927CKT6"/>
<keyword evidence="3" id="KW-1185">Reference proteome</keyword>
<dbReference type="Proteomes" id="UP000632125">
    <property type="component" value="Unassembled WGS sequence"/>
</dbReference>
<dbReference type="GO" id="GO:0008081">
    <property type="term" value="F:phosphoric diester hydrolase activity"/>
    <property type="evidence" value="ECO:0007669"/>
    <property type="project" value="InterPro"/>
</dbReference>
<proteinExistence type="predicted"/>
<name>A0A927CKT6_9BACL</name>
<dbReference type="GO" id="GO:0006629">
    <property type="term" value="P:lipid metabolic process"/>
    <property type="evidence" value="ECO:0007669"/>
    <property type="project" value="InterPro"/>
</dbReference>
<gene>
    <name evidence="2" type="ORF">IDH41_12390</name>
</gene>